<dbReference type="AlphaFoldDB" id="A0A174QZ02"/>
<organism evidence="1 2">
    <name type="scientific">Parabacteroides distasonis</name>
    <dbReference type="NCBI Taxonomy" id="823"/>
    <lineage>
        <taxon>Bacteria</taxon>
        <taxon>Pseudomonadati</taxon>
        <taxon>Bacteroidota</taxon>
        <taxon>Bacteroidia</taxon>
        <taxon>Bacteroidales</taxon>
        <taxon>Tannerellaceae</taxon>
        <taxon>Parabacteroides</taxon>
    </lineage>
</organism>
<protein>
    <submittedName>
        <fullName evidence="1">Uncharacterized protein</fullName>
    </submittedName>
</protein>
<dbReference type="EMBL" id="CZBM01000002">
    <property type="protein sequence ID" value="CUP75429.1"/>
    <property type="molecule type" value="Genomic_DNA"/>
</dbReference>
<evidence type="ECO:0000313" key="1">
    <source>
        <dbReference type="EMBL" id="CUP75429.1"/>
    </source>
</evidence>
<reference evidence="1 2" key="1">
    <citation type="submission" date="2015-09" db="EMBL/GenBank/DDBJ databases">
        <authorList>
            <consortium name="Pathogen Informatics"/>
        </authorList>
    </citation>
    <scope>NUCLEOTIDE SEQUENCE [LARGE SCALE GENOMIC DNA]</scope>
    <source>
        <strain evidence="1 2">2789STDY5834948</strain>
    </source>
</reference>
<gene>
    <name evidence="1" type="ORF">ERS852560_00630</name>
</gene>
<dbReference type="Proteomes" id="UP000095332">
    <property type="component" value="Unassembled WGS sequence"/>
</dbReference>
<evidence type="ECO:0000313" key="2">
    <source>
        <dbReference type="Proteomes" id="UP000095332"/>
    </source>
</evidence>
<dbReference type="RefSeq" id="WP_227805849.1">
    <property type="nucleotide sequence ID" value="NZ_CP143949.1"/>
</dbReference>
<sequence length="80" mass="9372">MLDQKNAFDHAEVTYVVDKLCCFSKPLREEGDNSFEIITPFVSFNSKEKRELWLKLKTGKEIPFEALPIGYRRLYSIVLD</sequence>
<accession>A0A174QZ02</accession>
<name>A0A174QZ02_PARDI</name>
<proteinExistence type="predicted"/>